<sequence>MIAGASIWLHVLLINILGKTVHASSSVITSSETTKAVPTTVTVTSVTSGLGSSLTSQNHQTNTVTTVNFNSQLLKSTDLVMVMLLVTIAGLFLLIMSGVIITDCYKNRNRRYQRVPLIPLRNYPNQRNRMWGN</sequence>
<protein>
    <submittedName>
        <fullName evidence="2">F26</fullName>
    </submittedName>
</protein>
<dbReference type="EMBL" id="KT595939">
    <property type="protein sequence ID" value="ALE14793.1"/>
    <property type="molecule type" value="Genomic_DNA"/>
</dbReference>
<dbReference type="GeneID" id="26100472"/>
<dbReference type="Proteomes" id="UP000152314">
    <property type="component" value="Segment"/>
</dbReference>
<evidence type="ECO:0000256" key="1">
    <source>
        <dbReference type="SAM" id="Phobius"/>
    </source>
</evidence>
<proteinExistence type="predicted"/>
<dbReference type="RefSeq" id="YP_009173958.1">
    <property type="nucleotide sequence ID" value="NC_028099.1"/>
</dbReference>
<keyword evidence="3" id="KW-1185">Reference proteome</keyword>
<evidence type="ECO:0000313" key="2">
    <source>
        <dbReference type="EMBL" id="ALE14793.1"/>
    </source>
</evidence>
<reference evidence="2 3" key="1">
    <citation type="journal article" date="2015" name="Genome Announc.">
        <title>First Complete Genome Sequence of Felis catus Gammaherpesvirus 1.</title>
        <authorList>
            <person name="Troyer R.M."/>
            <person name="Lee J.S."/>
            <person name="Vuyisich M."/>
            <person name="Chain P."/>
            <person name="Lo C.C."/>
            <person name="Kronmiller B."/>
            <person name="Bracha S."/>
            <person name="Avery A.C."/>
            <person name="VandeWoude S."/>
        </authorList>
    </citation>
    <scope>NUCLEOTIDE SEQUENCE [LARGE SCALE GENOMIC DNA]</scope>
    <source>
        <strain evidence="2">31286</strain>
    </source>
</reference>
<keyword evidence="1" id="KW-0472">Membrane</keyword>
<name>A0A0M4M4K2_9GAMA</name>
<keyword evidence="1" id="KW-1133">Transmembrane helix</keyword>
<dbReference type="KEGG" id="vg:26100472"/>
<feature type="transmembrane region" description="Helical" evidence="1">
    <location>
        <begin position="79"/>
        <end position="101"/>
    </location>
</feature>
<evidence type="ECO:0000313" key="3">
    <source>
        <dbReference type="Proteomes" id="UP000152314"/>
    </source>
</evidence>
<keyword evidence="1" id="KW-0812">Transmembrane</keyword>
<accession>A0A0M4M4K2</accession>
<organism evidence="2 3">
    <name type="scientific">Felid gammaherpesvirus 1</name>
    <dbReference type="NCBI Taxonomy" id="2560468"/>
    <lineage>
        <taxon>Viruses</taxon>
        <taxon>Duplodnaviria</taxon>
        <taxon>Heunggongvirae</taxon>
        <taxon>Peploviricota</taxon>
        <taxon>Herviviricetes</taxon>
        <taxon>Herpesvirales</taxon>
        <taxon>Orthoherpesviridae</taxon>
        <taxon>Gammaherpesvirinae</taxon>
        <taxon>Percavirus</taxon>
        <taxon>Percavirus felidgamma1</taxon>
    </lineage>
</organism>